<feature type="non-terminal residue" evidence="2">
    <location>
        <position position="200"/>
    </location>
</feature>
<sequence length="200" mass="22975">MNRFFGFIIFSIFLFLLLGWVFTDIYIYIIVSIIIAAILRPINKYFLRNRFFGLKMHKGISAILSFSVLGLLIITFSLIFSPLITKQVQVISSIDYSSLVDRLAVPVSKIEHILFKYNLSSRNEGFITEDVKKAGIRFVKDIDFSNIFNSVITYTGNIFVGFLAISFITFFLLVDFGLFRRKIISLIPNKYFEVSISALT</sequence>
<feature type="transmembrane region" description="Helical" evidence="1">
    <location>
        <begin position="6"/>
        <end position="39"/>
    </location>
</feature>
<protein>
    <submittedName>
        <fullName evidence="2">Uncharacterized UPF0118 membrane protein</fullName>
    </submittedName>
</protein>
<feature type="transmembrane region" description="Helical" evidence="1">
    <location>
        <begin position="60"/>
        <end position="80"/>
    </location>
</feature>
<dbReference type="EMBL" id="UOES01000361">
    <property type="protein sequence ID" value="VAW28187.1"/>
    <property type="molecule type" value="Genomic_DNA"/>
</dbReference>
<organism evidence="2">
    <name type="scientific">hydrothermal vent metagenome</name>
    <dbReference type="NCBI Taxonomy" id="652676"/>
    <lineage>
        <taxon>unclassified sequences</taxon>
        <taxon>metagenomes</taxon>
        <taxon>ecological metagenomes</taxon>
    </lineage>
</organism>
<feature type="transmembrane region" description="Helical" evidence="1">
    <location>
        <begin position="158"/>
        <end position="179"/>
    </location>
</feature>
<keyword evidence="1" id="KW-1133">Transmembrane helix</keyword>
<gene>
    <name evidence="2" type="ORF">MNBD_BACTEROID06-656</name>
</gene>
<keyword evidence="1" id="KW-0472">Membrane</keyword>
<evidence type="ECO:0000256" key="1">
    <source>
        <dbReference type="SAM" id="Phobius"/>
    </source>
</evidence>
<proteinExistence type="predicted"/>
<reference evidence="2" key="1">
    <citation type="submission" date="2018-06" db="EMBL/GenBank/DDBJ databases">
        <authorList>
            <person name="Zhirakovskaya E."/>
        </authorList>
    </citation>
    <scope>NUCLEOTIDE SEQUENCE</scope>
</reference>
<accession>A0A3B0USH2</accession>
<dbReference type="AlphaFoldDB" id="A0A3B0USH2"/>
<evidence type="ECO:0000313" key="2">
    <source>
        <dbReference type="EMBL" id="VAW28187.1"/>
    </source>
</evidence>
<keyword evidence="1" id="KW-0812">Transmembrane</keyword>
<name>A0A3B0USH2_9ZZZZ</name>